<proteinExistence type="predicted"/>
<protein>
    <submittedName>
        <fullName evidence="2">Uncharacterized protein</fullName>
    </submittedName>
</protein>
<evidence type="ECO:0000313" key="2">
    <source>
        <dbReference type="EMBL" id="CAA9998903.1"/>
    </source>
</evidence>
<reference evidence="2 3" key="1">
    <citation type="submission" date="2020-02" db="EMBL/GenBank/DDBJ databases">
        <authorList>
            <person name="Ferguson B K."/>
        </authorList>
    </citation>
    <scope>NUCLEOTIDE SEQUENCE [LARGE SCALE GENOMIC DNA]</scope>
</reference>
<feature type="chain" id="PRO_5026087206" evidence="1">
    <location>
        <begin position="32"/>
        <end position="52"/>
    </location>
</feature>
<accession>A0A6H5GAQ2</accession>
<evidence type="ECO:0000256" key="1">
    <source>
        <dbReference type="SAM" id="SignalP"/>
    </source>
</evidence>
<name>A0A6H5GAQ2_9HEMI</name>
<evidence type="ECO:0000313" key="3">
    <source>
        <dbReference type="Proteomes" id="UP000479000"/>
    </source>
</evidence>
<keyword evidence="3" id="KW-1185">Reference proteome</keyword>
<sequence>MELDQFHARVWILVVSARALILLTEHKSVRATDTGVSILPTATSDRARPYGA</sequence>
<feature type="signal peptide" evidence="1">
    <location>
        <begin position="1"/>
        <end position="31"/>
    </location>
</feature>
<gene>
    <name evidence="2" type="ORF">NTEN_LOCUS5186</name>
</gene>
<organism evidence="2 3">
    <name type="scientific">Nesidiocoris tenuis</name>
    <dbReference type="NCBI Taxonomy" id="355587"/>
    <lineage>
        <taxon>Eukaryota</taxon>
        <taxon>Metazoa</taxon>
        <taxon>Ecdysozoa</taxon>
        <taxon>Arthropoda</taxon>
        <taxon>Hexapoda</taxon>
        <taxon>Insecta</taxon>
        <taxon>Pterygota</taxon>
        <taxon>Neoptera</taxon>
        <taxon>Paraneoptera</taxon>
        <taxon>Hemiptera</taxon>
        <taxon>Heteroptera</taxon>
        <taxon>Panheteroptera</taxon>
        <taxon>Cimicomorpha</taxon>
        <taxon>Miridae</taxon>
        <taxon>Dicyphina</taxon>
        <taxon>Nesidiocoris</taxon>
    </lineage>
</organism>
<dbReference type="EMBL" id="CADCXU010007644">
    <property type="protein sequence ID" value="CAA9998903.1"/>
    <property type="molecule type" value="Genomic_DNA"/>
</dbReference>
<dbReference type="AlphaFoldDB" id="A0A6H5GAQ2"/>
<keyword evidence="1" id="KW-0732">Signal</keyword>
<dbReference type="Proteomes" id="UP000479000">
    <property type="component" value="Unassembled WGS sequence"/>
</dbReference>